<feature type="region of interest" description="Disordered" evidence="3">
    <location>
        <begin position="1"/>
        <end position="47"/>
    </location>
</feature>
<feature type="compositionally biased region" description="Basic residues" evidence="3">
    <location>
        <begin position="293"/>
        <end position="306"/>
    </location>
</feature>
<feature type="compositionally biased region" description="Basic and acidic residues" evidence="3">
    <location>
        <begin position="278"/>
        <end position="292"/>
    </location>
</feature>
<dbReference type="PANTHER" id="PTHR47640:SF11">
    <property type="entry name" value="RNA-BINDING PROTEIN 42"/>
    <property type="match status" value="1"/>
</dbReference>
<sequence length="346" mass="36907">MAANLQPHPSLPARPPPATYSAGSARNHNVGGRGSGGNPAFGGHVAGPVVAHAPPQMSASANVYSQPHASASYQPTTIAYYNNNNNNNNNNNSYGTYGTSSVAPTISYGTPALTSRGPGGNLDPEEEARIAEWTSAYTKDDPNPKKGGHYGTTNASARTETTTTDDAETTTPTNGQQQTVIRAAGGRSWEDPSLLEWDPMHPRIFVGNLAGEVTDDSLLKAFAKFPSVVKARVVRDKRTTKSKSYGFVSFSSTDDFFRAAKEMNGKYIGSHPVLIKRANSEVKATTKRDDKHGKNHRNNKNKNKNKNKCDTIPEDSAPPVIHPGAVPFRASGVHKKGKSSGPRVLG</sequence>
<feature type="compositionally biased region" description="Pro residues" evidence="3">
    <location>
        <begin position="9"/>
        <end position="18"/>
    </location>
</feature>
<evidence type="ECO:0000259" key="4">
    <source>
        <dbReference type="PROSITE" id="PS50102"/>
    </source>
</evidence>
<reference evidence="5 6" key="1">
    <citation type="submission" date="2020-01" db="EMBL/GenBank/DDBJ databases">
        <authorList>
            <consortium name="DOE Joint Genome Institute"/>
            <person name="Haridas S."/>
            <person name="Albert R."/>
            <person name="Binder M."/>
            <person name="Bloem J."/>
            <person name="Labutti K."/>
            <person name="Salamov A."/>
            <person name="Andreopoulos B."/>
            <person name="Baker S.E."/>
            <person name="Barry K."/>
            <person name="Bills G."/>
            <person name="Bluhm B.H."/>
            <person name="Cannon C."/>
            <person name="Castanera R."/>
            <person name="Culley D.E."/>
            <person name="Daum C."/>
            <person name="Ezra D."/>
            <person name="Gonzalez J.B."/>
            <person name="Henrissat B."/>
            <person name="Kuo A."/>
            <person name="Liang C."/>
            <person name="Lipzen A."/>
            <person name="Lutzoni F."/>
            <person name="Magnuson J."/>
            <person name="Mondo S."/>
            <person name="Nolan M."/>
            <person name="Ohm R."/>
            <person name="Pangilinan J."/>
            <person name="Park H.-J.H."/>
            <person name="Ramirez L."/>
            <person name="Alfaro M."/>
            <person name="Sun H."/>
            <person name="Tritt A."/>
            <person name="Yoshinaga Y."/>
            <person name="Zwiers L.-H.L."/>
            <person name="Turgeon B.G."/>
            <person name="Goodwin S.B."/>
            <person name="Spatafora J.W."/>
            <person name="Crous P.W."/>
            <person name="Grigoriev I.V."/>
        </authorList>
    </citation>
    <scope>NUCLEOTIDE SEQUENCE [LARGE SCALE GENOMIC DNA]</scope>
    <source>
        <strain evidence="5 6">CBS 611.86</strain>
    </source>
</reference>
<feature type="compositionally biased region" description="Gly residues" evidence="3">
    <location>
        <begin position="31"/>
        <end position="40"/>
    </location>
</feature>
<feature type="region of interest" description="Disordered" evidence="3">
    <location>
        <begin position="137"/>
        <end position="175"/>
    </location>
</feature>
<dbReference type="Gene3D" id="3.30.70.330">
    <property type="match status" value="1"/>
</dbReference>
<evidence type="ECO:0000256" key="1">
    <source>
        <dbReference type="ARBA" id="ARBA00022884"/>
    </source>
</evidence>
<evidence type="ECO:0000256" key="3">
    <source>
        <dbReference type="SAM" id="MobiDB-lite"/>
    </source>
</evidence>
<dbReference type="Proteomes" id="UP000481861">
    <property type="component" value="Unassembled WGS sequence"/>
</dbReference>
<protein>
    <recommendedName>
        <fullName evidence="4">RRM domain-containing protein</fullName>
    </recommendedName>
</protein>
<dbReference type="OrthoDB" id="1749473at2759"/>
<dbReference type="SMART" id="SM00360">
    <property type="entry name" value="RRM"/>
    <property type="match status" value="1"/>
</dbReference>
<evidence type="ECO:0000313" key="6">
    <source>
        <dbReference type="Proteomes" id="UP000481861"/>
    </source>
</evidence>
<dbReference type="GO" id="GO:0003729">
    <property type="term" value="F:mRNA binding"/>
    <property type="evidence" value="ECO:0007669"/>
    <property type="project" value="InterPro"/>
</dbReference>
<evidence type="ECO:0000256" key="2">
    <source>
        <dbReference type="PROSITE-ProRule" id="PRU00176"/>
    </source>
</evidence>
<dbReference type="AlphaFoldDB" id="A0A7C8MV91"/>
<dbReference type="EMBL" id="JAADJZ010000001">
    <property type="protein sequence ID" value="KAF2877844.1"/>
    <property type="molecule type" value="Genomic_DNA"/>
</dbReference>
<dbReference type="InterPro" id="IPR050825">
    <property type="entry name" value="RBM42_RBP45_47-like"/>
</dbReference>
<feature type="compositionally biased region" description="Low complexity" evidence="3">
    <location>
        <begin position="152"/>
        <end position="162"/>
    </location>
</feature>
<proteinExistence type="predicted"/>
<dbReference type="PANTHER" id="PTHR47640">
    <property type="entry name" value="TRNA SELENOCYSTEINE 1-ASSOCIATED PROTEIN 1-RELATED-RELATED"/>
    <property type="match status" value="1"/>
</dbReference>
<keyword evidence="1 2" id="KW-0694">RNA-binding</keyword>
<dbReference type="SUPFAM" id="SSF54928">
    <property type="entry name" value="RNA-binding domain, RBD"/>
    <property type="match status" value="1"/>
</dbReference>
<dbReference type="Pfam" id="PF00076">
    <property type="entry name" value="RRM_1"/>
    <property type="match status" value="1"/>
</dbReference>
<comment type="caution">
    <text evidence="5">The sequence shown here is derived from an EMBL/GenBank/DDBJ whole genome shotgun (WGS) entry which is preliminary data.</text>
</comment>
<dbReference type="InterPro" id="IPR012677">
    <property type="entry name" value="Nucleotide-bd_a/b_plait_sf"/>
</dbReference>
<dbReference type="InterPro" id="IPR000504">
    <property type="entry name" value="RRM_dom"/>
</dbReference>
<evidence type="ECO:0000313" key="5">
    <source>
        <dbReference type="EMBL" id="KAF2877844.1"/>
    </source>
</evidence>
<dbReference type="PROSITE" id="PS50102">
    <property type="entry name" value="RRM"/>
    <property type="match status" value="1"/>
</dbReference>
<organism evidence="5 6">
    <name type="scientific">Massariosphaeria phaeospora</name>
    <dbReference type="NCBI Taxonomy" id="100035"/>
    <lineage>
        <taxon>Eukaryota</taxon>
        <taxon>Fungi</taxon>
        <taxon>Dikarya</taxon>
        <taxon>Ascomycota</taxon>
        <taxon>Pezizomycotina</taxon>
        <taxon>Dothideomycetes</taxon>
        <taxon>Pleosporomycetidae</taxon>
        <taxon>Pleosporales</taxon>
        <taxon>Pleosporales incertae sedis</taxon>
        <taxon>Massariosphaeria</taxon>
    </lineage>
</organism>
<keyword evidence="6" id="KW-1185">Reference proteome</keyword>
<name>A0A7C8MV91_9PLEO</name>
<accession>A0A7C8MV91</accession>
<dbReference type="InterPro" id="IPR035979">
    <property type="entry name" value="RBD_domain_sf"/>
</dbReference>
<gene>
    <name evidence="5" type="ORF">BDV95DRAFT_588867</name>
</gene>
<feature type="region of interest" description="Disordered" evidence="3">
    <location>
        <begin position="278"/>
        <end position="346"/>
    </location>
</feature>
<feature type="domain" description="RRM" evidence="4">
    <location>
        <begin position="202"/>
        <end position="280"/>
    </location>
</feature>